<organism evidence="1 2">
    <name type="scientific">Entomophthora muscae</name>
    <dbReference type="NCBI Taxonomy" id="34485"/>
    <lineage>
        <taxon>Eukaryota</taxon>
        <taxon>Fungi</taxon>
        <taxon>Fungi incertae sedis</taxon>
        <taxon>Zoopagomycota</taxon>
        <taxon>Entomophthoromycotina</taxon>
        <taxon>Entomophthoromycetes</taxon>
        <taxon>Entomophthorales</taxon>
        <taxon>Entomophthoraceae</taxon>
        <taxon>Entomophthora</taxon>
    </lineage>
</organism>
<gene>
    <name evidence="1" type="ORF">DSO57_1038681</name>
</gene>
<reference evidence="1" key="1">
    <citation type="submission" date="2022-04" db="EMBL/GenBank/DDBJ databases">
        <title>Genome of the entomopathogenic fungus Entomophthora muscae.</title>
        <authorList>
            <person name="Elya C."/>
            <person name="Lovett B.R."/>
            <person name="Lee E."/>
            <person name="Macias A.M."/>
            <person name="Hajek A.E."/>
            <person name="De Bivort B.L."/>
            <person name="Kasson M.T."/>
            <person name="De Fine Licht H.H."/>
            <person name="Stajich J.E."/>
        </authorList>
    </citation>
    <scope>NUCLEOTIDE SEQUENCE</scope>
    <source>
        <strain evidence="1">Berkeley</strain>
    </source>
</reference>
<evidence type="ECO:0000313" key="2">
    <source>
        <dbReference type="Proteomes" id="UP001165960"/>
    </source>
</evidence>
<comment type="caution">
    <text evidence="1">The sequence shown here is derived from an EMBL/GenBank/DDBJ whole genome shotgun (WGS) entry which is preliminary data.</text>
</comment>
<protein>
    <submittedName>
        <fullName evidence="1">Uncharacterized protein</fullName>
    </submittedName>
</protein>
<sequence length="90" mass="9612">MLTCEDPASATTLEVLNRHMISSITASTPSRELLKIVDIVCSRIENATSTLSLSQVSPDISSVLSAITDYLTAHHSLTAQSSSRNPPLKS</sequence>
<keyword evidence="2" id="KW-1185">Reference proteome</keyword>
<dbReference type="Proteomes" id="UP001165960">
    <property type="component" value="Unassembled WGS sequence"/>
</dbReference>
<proteinExistence type="predicted"/>
<accession>A0ACC2S0S4</accession>
<name>A0ACC2S0S4_9FUNG</name>
<evidence type="ECO:0000313" key="1">
    <source>
        <dbReference type="EMBL" id="KAJ9055889.1"/>
    </source>
</evidence>
<dbReference type="EMBL" id="QTSX02006196">
    <property type="protein sequence ID" value="KAJ9055889.1"/>
    <property type="molecule type" value="Genomic_DNA"/>
</dbReference>